<dbReference type="SUPFAM" id="SSF57667">
    <property type="entry name" value="beta-beta-alpha zinc fingers"/>
    <property type="match status" value="1"/>
</dbReference>
<evidence type="ECO:0000256" key="7">
    <source>
        <dbReference type="PROSITE-ProRule" id="PRU00042"/>
    </source>
</evidence>
<gene>
    <name evidence="10" type="primary">ORF154440</name>
</gene>
<keyword evidence="6" id="KW-0539">Nucleus</keyword>
<name>A0A0B7B370_9EUPU</name>
<sequence>MEDGGSVTEKTEDENTESRTAADKTCEGYVSHQEKTANVCEVSNEYMVILPINNCCTEYDQTFSECKMSTVVCVPDEGYGGQNTLEGNKEQQIFDSGKPFTCDICGVGCTRRSALTSHKKIHTGEKP</sequence>
<dbReference type="InterPro" id="IPR013087">
    <property type="entry name" value="Znf_C2H2_type"/>
</dbReference>
<feature type="non-terminal residue" evidence="10">
    <location>
        <position position="127"/>
    </location>
</feature>
<dbReference type="FunFam" id="3.30.160.60:FF:000512">
    <property type="entry name" value="zinc finger protein 197 isoform X1"/>
    <property type="match status" value="1"/>
</dbReference>
<dbReference type="Gene3D" id="3.30.160.60">
    <property type="entry name" value="Classic Zinc Finger"/>
    <property type="match status" value="1"/>
</dbReference>
<comment type="subcellular location">
    <subcellularLocation>
        <location evidence="1">Nucleus</location>
    </subcellularLocation>
</comment>
<evidence type="ECO:0000313" key="10">
    <source>
        <dbReference type="EMBL" id="CEK86560.1"/>
    </source>
</evidence>
<proteinExistence type="predicted"/>
<dbReference type="PROSITE" id="PS00028">
    <property type="entry name" value="ZINC_FINGER_C2H2_1"/>
    <property type="match status" value="1"/>
</dbReference>
<dbReference type="GO" id="GO:0005634">
    <property type="term" value="C:nucleus"/>
    <property type="evidence" value="ECO:0007669"/>
    <property type="project" value="UniProtKB-SubCell"/>
</dbReference>
<evidence type="ECO:0000256" key="3">
    <source>
        <dbReference type="ARBA" id="ARBA00022737"/>
    </source>
</evidence>
<protein>
    <recommendedName>
        <fullName evidence="9">C2H2-type domain-containing protein</fullName>
    </recommendedName>
</protein>
<evidence type="ECO:0000256" key="5">
    <source>
        <dbReference type="ARBA" id="ARBA00022833"/>
    </source>
</evidence>
<dbReference type="GO" id="GO:0008270">
    <property type="term" value="F:zinc ion binding"/>
    <property type="evidence" value="ECO:0007669"/>
    <property type="project" value="UniProtKB-KW"/>
</dbReference>
<dbReference type="SMART" id="SM00355">
    <property type="entry name" value="ZnF_C2H2"/>
    <property type="match status" value="1"/>
</dbReference>
<feature type="compositionally biased region" description="Basic and acidic residues" evidence="8">
    <location>
        <begin position="16"/>
        <end position="25"/>
    </location>
</feature>
<feature type="domain" description="C2H2-type" evidence="9">
    <location>
        <begin position="100"/>
        <end position="127"/>
    </location>
</feature>
<evidence type="ECO:0000256" key="4">
    <source>
        <dbReference type="ARBA" id="ARBA00022771"/>
    </source>
</evidence>
<reference evidence="10" key="1">
    <citation type="submission" date="2014-12" db="EMBL/GenBank/DDBJ databases">
        <title>Insight into the proteome of Arion vulgaris.</title>
        <authorList>
            <person name="Aradska J."/>
            <person name="Bulat T."/>
            <person name="Smidak R."/>
            <person name="Sarate P."/>
            <person name="Gangsoo J."/>
            <person name="Sialana F."/>
            <person name="Bilban M."/>
            <person name="Lubec G."/>
        </authorList>
    </citation>
    <scope>NUCLEOTIDE SEQUENCE</scope>
    <source>
        <tissue evidence="10">Skin</tissue>
    </source>
</reference>
<evidence type="ECO:0000256" key="8">
    <source>
        <dbReference type="SAM" id="MobiDB-lite"/>
    </source>
</evidence>
<organism evidence="10">
    <name type="scientific">Arion vulgaris</name>
    <dbReference type="NCBI Taxonomy" id="1028688"/>
    <lineage>
        <taxon>Eukaryota</taxon>
        <taxon>Metazoa</taxon>
        <taxon>Spiralia</taxon>
        <taxon>Lophotrochozoa</taxon>
        <taxon>Mollusca</taxon>
        <taxon>Gastropoda</taxon>
        <taxon>Heterobranchia</taxon>
        <taxon>Euthyneura</taxon>
        <taxon>Panpulmonata</taxon>
        <taxon>Eupulmonata</taxon>
        <taxon>Stylommatophora</taxon>
        <taxon>Helicina</taxon>
        <taxon>Arionoidea</taxon>
        <taxon>Arionidae</taxon>
        <taxon>Arion</taxon>
    </lineage>
</organism>
<feature type="region of interest" description="Disordered" evidence="8">
    <location>
        <begin position="1"/>
        <end position="25"/>
    </location>
</feature>
<dbReference type="EMBL" id="HACG01039695">
    <property type="protein sequence ID" value="CEK86560.1"/>
    <property type="molecule type" value="Transcribed_RNA"/>
</dbReference>
<keyword evidence="5" id="KW-0862">Zinc</keyword>
<dbReference type="PROSITE" id="PS50157">
    <property type="entry name" value="ZINC_FINGER_C2H2_2"/>
    <property type="match status" value="1"/>
</dbReference>
<evidence type="ECO:0000256" key="6">
    <source>
        <dbReference type="ARBA" id="ARBA00023242"/>
    </source>
</evidence>
<keyword evidence="2" id="KW-0479">Metal-binding</keyword>
<dbReference type="InterPro" id="IPR036236">
    <property type="entry name" value="Znf_C2H2_sf"/>
</dbReference>
<accession>A0A0B7B370</accession>
<evidence type="ECO:0000256" key="1">
    <source>
        <dbReference type="ARBA" id="ARBA00004123"/>
    </source>
</evidence>
<keyword evidence="3" id="KW-0677">Repeat</keyword>
<keyword evidence="4 7" id="KW-0863">Zinc-finger</keyword>
<dbReference type="AlphaFoldDB" id="A0A0B7B370"/>
<evidence type="ECO:0000256" key="2">
    <source>
        <dbReference type="ARBA" id="ARBA00022723"/>
    </source>
</evidence>
<evidence type="ECO:0000259" key="9">
    <source>
        <dbReference type="PROSITE" id="PS50157"/>
    </source>
</evidence>